<keyword evidence="7 11" id="KW-0472">Membrane</keyword>
<organism evidence="13 14">
    <name type="scientific">Plectus sambesii</name>
    <dbReference type="NCBI Taxonomy" id="2011161"/>
    <lineage>
        <taxon>Eukaryota</taxon>
        <taxon>Metazoa</taxon>
        <taxon>Ecdysozoa</taxon>
        <taxon>Nematoda</taxon>
        <taxon>Chromadorea</taxon>
        <taxon>Plectida</taxon>
        <taxon>Plectina</taxon>
        <taxon>Plectoidea</taxon>
        <taxon>Plectidae</taxon>
        <taxon>Plectus</taxon>
    </lineage>
</organism>
<keyword evidence="4 9" id="KW-0106">Calcium</keyword>
<evidence type="ECO:0000256" key="9">
    <source>
        <dbReference type="PROSITE-ProRule" id="PRU00043"/>
    </source>
</evidence>
<keyword evidence="3" id="KW-0677">Repeat</keyword>
<dbReference type="CDD" id="cd11304">
    <property type="entry name" value="Cadherin_repeat"/>
    <property type="match status" value="16"/>
</dbReference>
<dbReference type="GO" id="GO:0005886">
    <property type="term" value="C:plasma membrane"/>
    <property type="evidence" value="ECO:0007669"/>
    <property type="project" value="UniProtKB-SubCell"/>
</dbReference>
<feature type="domain" description="Cadherin" evidence="12">
    <location>
        <begin position="6"/>
        <end position="53"/>
    </location>
</feature>
<keyword evidence="8" id="KW-0325">Glycoprotein</keyword>
<feature type="domain" description="Cadherin" evidence="12">
    <location>
        <begin position="369"/>
        <end position="478"/>
    </location>
</feature>
<evidence type="ECO:0000256" key="10">
    <source>
        <dbReference type="SAM" id="MobiDB-lite"/>
    </source>
</evidence>
<feature type="domain" description="Cadherin" evidence="12">
    <location>
        <begin position="54"/>
        <end position="161"/>
    </location>
</feature>
<evidence type="ECO:0000256" key="7">
    <source>
        <dbReference type="ARBA" id="ARBA00023136"/>
    </source>
</evidence>
<dbReference type="GO" id="GO:0007156">
    <property type="term" value="P:homophilic cell adhesion via plasma membrane adhesion molecules"/>
    <property type="evidence" value="ECO:0007669"/>
    <property type="project" value="InterPro"/>
</dbReference>
<dbReference type="WBParaSite" id="PSAMB.scaffold1758size28043.g14787.t1">
    <property type="protein sequence ID" value="PSAMB.scaffold1758size28043.g14787.t1"/>
    <property type="gene ID" value="PSAMB.scaffold1758size28043.g14787"/>
</dbReference>
<keyword evidence="5" id="KW-0130">Cell adhesion</keyword>
<feature type="domain" description="Cadherin" evidence="12">
    <location>
        <begin position="268"/>
        <end position="368"/>
    </location>
</feature>
<feature type="compositionally biased region" description="Low complexity" evidence="10">
    <location>
        <begin position="1313"/>
        <end position="1322"/>
    </location>
</feature>
<feature type="domain" description="Cadherin" evidence="12">
    <location>
        <begin position="1656"/>
        <end position="1758"/>
    </location>
</feature>
<feature type="domain" description="Cadherin" evidence="12">
    <location>
        <begin position="1982"/>
        <end position="2092"/>
    </location>
</feature>
<dbReference type="Pfam" id="PF00028">
    <property type="entry name" value="Cadherin"/>
    <property type="match status" value="11"/>
</dbReference>
<feature type="domain" description="Cadherin" evidence="12">
    <location>
        <begin position="479"/>
        <end position="570"/>
    </location>
</feature>
<evidence type="ECO:0000259" key="12">
    <source>
        <dbReference type="PROSITE" id="PS50268"/>
    </source>
</evidence>
<comment type="subcellular location">
    <subcellularLocation>
        <location evidence="1">Membrane</location>
    </subcellularLocation>
</comment>
<evidence type="ECO:0000256" key="5">
    <source>
        <dbReference type="ARBA" id="ARBA00022889"/>
    </source>
</evidence>
<proteinExistence type="predicted"/>
<evidence type="ECO:0000256" key="2">
    <source>
        <dbReference type="ARBA" id="ARBA00022692"/>
    </source>
</evidence>
<evidence type="ECO:0000313" key="13">
    <source>
        <dbReference type="Proteomes" id="UP000887566"/>
    </source>
</evidence>
<feature type="domain" description="Cadherin" evidence="12">
    <location>
        <begin position="778"/>
        <end position="881"/>
    </location>
</feature>
<feature type="domain" description="Cadherin" evidence="12">
    <location>
        <begin position="1862"/>
        <end position="1976"/>
    </location>
</feature>
<feature type="domain" description="Cadherin" evidence="12">
    <location>
        <begin position="882"/>
        <end position="989"/>
    </location>
</feature>
<feature type="domain" description="Cadherin" evidence="12">
    <location>
        <begin position="990"/>
        <end position="1096"/>
    </location>
</feature>
<keyword evidence="2 11" id="KW-0812">Transmembrane</keyword>
<feature type="domain" description="Cadherin" evidence="12">
    <location>
        <begin position="1759"/>
        <end position="1858"/>
    </location>
</feature>
<dbReference type="PANTHER" id="PTHR24026:SF126">
    <property type="entry name" value="PROTOCADHERIN FAT 4"/>
    <property type="match status" value="1"/>
</dbReference>
<evidence type="ECO:0000256" key="3">
    <source>
        <dbReference type="ARBA" id="ARBA00022737"/>
    </source>
</evidence>
<dbReference type="InterPro" id="IPR020894">
    <property type="entry name" value="Cadherin_CS"/>
</dbReference>
<dbReference type="GO" id="GO:0005509">
    <property type="term" value="F:calcium ion binding"/>
    <property type="evidence" value="ECO:0007669"/>
    <property type="project" value="UniProtKB-UniRule"/>
</dbReference>
<evidence type="ECO:0000256" key="4">
    <source>
        <dbReference type="ARBA" id="ARBA00022837"/>
    </source>
</evidence>
<protein>
    <submittedName>
        <fullName evidence="14">Cadherin domain-containing protein</fullName>
    </submittedName>
</protein>
<evidence type="ECO:0000256" key="1">
    <source>
        <dbReference type="ARBA" id="ARBA00004370"/>
    </source>
</evidence>
<keyword evidence="6 11" id="KW-1133">Transmembrane helix</keyword>
<feature type="domain" description="Cadherin" evidence="12">
    <location>
        <begin position="1200"/>
        <end position="1330"/>
    </location>
</feature>
<dbReference type="PANTHER" id="PTHR24026">
    <property type="entry name" value="FAT ATYPICAL CADHERIN-RELATED"/>
    <property type="match status" value="1"/>
</dbReference>
<feature type="compositionally biased region" description="Polar residues" evidence="10">
    <location>
        <begin position="1323"/>
        <end position="1332"/>
    </location>
</feature>
<feature type="domain" description="Cadherin" evidence="12">
    <location>
        <begin position="162"/>
        <end position="267"/>
    </location>
</feature>
<evidence type="ECO:0000256" key="11">
    <source>
        <dbReference type="SAM" id="Phobius"/>
    </source>
</evidence>
<dbReference type="FunFam" id="2.60.40.60:FF:000020">
    <property type="entry name" value="Dachsous cadherin-related 1b"/>
    <property type="match status" value="1"/>
</dbReference>
<dbReference type="InterPro" id="IPR002126">
    <property type="entry name" value="Cadherin-like_dom"/>
</dbReference>
<dbReference type="PROSITE" id="PS50268">
    <property type="entry name" value="CADHERIN_2"/>
    <property type="match status" value="18"/>
</dbReference>
<evidence type="ECO:0000313" key="14">
    <source>
        <dbReference type="WBParaSite" id="PSAMB.scaffold1758size28043.g14787.t1"/>
    </source>
</evidence>
<feature type="region of interest" description="Disordered" evidence="10">
    <location>
        <begin position="1313"/>
        <end position="1332"/>
    </location>
</feature>
<dbReference type="GO" id="GO:0007163">
    <property type="term" value="P:establishment or maintenance of cell polarity"/>
    <property type="evidence" value="ECO:0007669"/>
    <property type="project" value="UniProtKB-ARBA"/>
</dbReference>
<feature type="region of interest" description="Disordered" evidence="10">
    <location>
        <begin position="2283"/>
        <end position="2312"/>
    </location>
</feature>
<dbReference type="PROSITE" id="PS00232">
    <property type="entry name" value="CADHERIN_1"/>
    <property type="match status" value="5"/>
</dbReference>
<name>A0A914VBZ1_9BILA</name>
<feature type="domain" description="Cadherin" evidence="12">
    <location>
        <begin position="1547"/>
        <end position="1655"/>
    </location>
</feature>
<dbReference type="SUPFAM" id="SSF49313">
    <property type="entry name" value="Cadherin-like"/>
    <property type="match status" value="18"/>
</dbReference>
<dbReference type="Proteomes" id="UP000887566">
    <property type="component" value="Unplaced"/>
</dbReference>
<dbReference type="GO" id="GO:0007411">
    <property type="term" value="P:axon guidance"/>
    <property type="evidence" value="ECO:0007669"/>
    <property type="project" value="UniProtKB-ARBA"/>
</dbReference>
<dbReference type="FunFam" id="2.60.40.60:FF:000116">
    <property type="entry name" value="Dachsous cadherin-related 2"/>
    <property type="match status" value="1"/>
</dbReference>
<keyword evidence="13" id="KW-1185">Reference proteome</keyword>
<feature type="domain" description="Cadherin" evidence="12">
    <location>
        <begin position="1097"/>
        <end position="1199"/>
    </location>
</feature>
<sequence length="2369" mass="260416">MRDDEVIVANELDAETNARYNLTIEIKTITSGIAINSTLGITVEDANDIAPMFEREKYNFRLDNPQQTGAVVGSVKATDGDLTAPNNVIGSYQMERSAEGFFYVDAKSGAITAGEKLRTELYDEYSFSVTARDTGDPSLQAVTVVTVHMDGKTETDIPPRFDQSNYRFTIYENNPRPVRIGSVNAYHSGGKIEYSLAEPSPFFTINGQTGDLDAHVVFDYEVRQNYTTLVKACVVGNSTSDSAPKQLCSDASVVLDILDVNDNAPTFEQASYTLNVPVDIGIGAEILRVHAIDLDSLNNGDLSYVLKTQTGIFAVDYETGVVTVVGAMTAPNIFNLTIEAFDHGTPTLRGTTVVSIVANGSNPSAPEFEKFRYDVTQPSTVDVGTLLVTLKATDPDPGLEGLVIYRFANDSVTQQQAPSFSLNQESGELKTIKLLDYHTKASYQLVIEAVDSSPFYPRKAQTVVRIQLVDSGNNSPKFLPLPDTVFVSTLKPPGSMIVRALAADGEGTPISYSLEGGDGFFEMDNERLVVLKELQSGKFPLTISATDGRQTTSHAMTVVVMADRDKYPVFPQLSYRIQVPINANFPYLVQPFQAKVQTGSLRYEIILPQPPIQGLSIDPAMGDLFVNADFIANRSVGGRPVFAIIRATNNDYEAFYSDVTVEIAITNNQSGLNFPSQLFRLTVDENTPANTKLNLSIIVARASLYPNVRYRLEPNDTFSVDATTGQLVVIKETDLEKMTKQSNGIFDLTIYATTSNETTKSNVQIKINDVNEFTPKFDKAVYAVKISENIRAGEFIVQVRAFDQDYSEGDKLIYRIKDGSAKDYITIDETGNIYKSNGSALDREQADRLNITIEAVDRNGNTDEARIDFEIVDYNDNAPQFVGEPFTWNVTEGPDGIGQTFRLRASDLDQGQNGAITFRITQGNELKLFLLRNISNSEAELSVITELDREDKDRRILTIEARDNGDPSLVSLTTVEVLVQDVNDNPPHFMKSLYDQKVPADFPIGFSLFTVLADDPDSDSKINYTIVDETPVSGIFTIDATQGFVRFGRRPPLVNQTYTLTIEASDGLFTDRANISIQVYTTNDSRPTGQNLPPVFEQPQYEFSVVEGEWNTRVGQVEVTDPDSDAFLDMWIEPPDYRELFWVANASGYIYTKTALEYSVGKESYSFIIVAQDFGIPPLTAFTNVKVIIIDVNDHAPKFDRSDYSALIPAEARPPYPLSLMIKATDMDAGLNAKIKYSLSGEDADCFEIDSASAQIQLTCTPDYTSKTKYLMDVIATDRDGDGNSTIVQLSVLVSPPVVTSEPVTVDPNVTTSTTTTQITPTGQSCQPQFSPSTDTLTLVESRPVDDPVFIAIARCGECSTACRPTYSLIKPTSEAAGYFTLSTDGLLKLAKQLSVDDMTANGVLDASSSLTLTINATLASGESAQLTLTIRVVKQDIKPGEAVRFERLSYTFSIEEEQAEGATVGTVVAIPPNGQTTITYTIESEQFRMNQDKPGVIETTQQLDADGPNNRREYNLIVEATSGSSTATTLVIVKLIDINDNAPKFSESLYTSLMPEGTYGHTVVSFKPNNLAAFDADQGHNALLTYHIVNDDPTLPFIIDKTTGELSLVGTVDRENIPYYIFTVTATDDGTPQLNGSTTVNVTILDVNDNYPEFINATAVVAVSEDWQTGREIARFYAEDKDGDQLGHVLYGLSNFTDSFAIDAEDGILTSIKPFLITQQDIYLVPIVARDLGRPALRRTHILRVEVFPKDQYDPLFKESVYAASVANGSQPGAFIIQVTAGVGPFEYGIVDDYSGLFAIDAKTGVIILGRLPIDQEKNRYHELNVTARNVTNSAIASTMVNVFFESDTTTTPAPDTCTFSNKQYNAEIYENINATTLLIDLNATCESSGSFYSISQGTDEFEINNRTGELYAVKPLDRERRSLHFITINVTKTARLRLRRQVNPIIEREKAKLLPMQTLVVVRVLDVNDNTPVFVNVGPDGITYSYTVDWQAAIGTIIGTIKAFDRDESSKVTYSISALTEGDGSKFSIDPVSGQLSLAVSLANINQDVFKFDVAATDNDTTKPLLAPVVVYRLSLGVNLVLITSNKPAHTINNDLFERKLTELTGWTVKILAKQAYVADNGDVDPNKSHLFVYAVDRKTGAPIPREELKNRLEQLLDDLKGPDLGVEGIALPVIQDSAAISVWELVLLVICALIIFTAFLGICFLLRWWNRSSKDRKKKLESEYMVDSTSSGPRPYNVETLDRKTAQNTLVSKRQAAYAPSAVPTIRMKVNGIPPITAAPYTDTSDISNENSSRGSNTSVLSRPHPSCDEYGVIGPRSRNFAGGDMEAIRTLARRPLPPNEMGSWTNRSPSLHRLALSYRDRSDDR</sequence>
<dbReference type="Gene3D" id="2.60.40.60">
    <property type="entry name" value="Cadherins"/>
    <property type="match status" value="18"/>
</dbReference>
<accession>A0A914VBZ1</accession>
<reference evidence="14" key="1">
    <citation type="submission" date="2022-11" db="UniProtKB">
        <authorList>
            <consortium name="WormBaseParasite"/>
        </authorList>
    </citation>
    <scope>IDENTIFICATION</scope>
</reference>
<feature type="compositionally biased region" description="Polar residues" evidence="10">
    <location>
        <begin position="2285"/>
        <end position="2304"/>
    </location>
</feature>
<dbReference type="PRINTS" id="PR00205">
    <property type="entry name" value="CADHERIN"/>
</dbReference>
<dbReference type="SMART" id="SM00112">
    <property type="entry name" value="CA"/>
    <property type="match status" value="17"/>
</dbReference>
<feature type="transmembrane region" description="Helical" evidence="11">
    <location>
        <begin position="2188"/>
        <end position="2212"/>
    </location>
</feature>
<feature type="domain" description="Cadherin" evidence="12">
    <location>
        <begin position="1447"/>
        <end position="1546"/>
    </location>
</feature>
<feature type="domain" description="Cadherin" evidence="12">
    <location>
        <begin position="675"/>
        <end position="777"/>
    </location>
</feature>
<dbReference type="InterPro" id="IPR015919">
    <property type="entry name" value="Cadherin-like_sf"/>
</dbReference>
<evidence type="ECO:0000256" key="6">
    <source>
        <dbReference type="ARBA" id="ARBA00022989"/>
    </source>
</evidence>
<evidence type="ECO:0000256" key="8">
    <source>
        <dbReference type="ARBA" id="ARBA00023180"/>
    </source>
</evidence>